<gene>
    <name evidence="2" type="ORF">CJ305_01110</name>
</gene>
<organism evidence="2 3">
    <name type="scientific">Leeuwenhoekiella nanhaiensis</name>
    <dbReference type="NCBI Taxonomy" id="1655491"/>
    <lineage>
        <taxon>Bacteria</taxon>
        <taxon>Pseudomonadati</taxon>
        <taxon>Bacteroidota</taxon>
        <taxon>Flavobacteriia</taxon>
        <taxon>Flavobacteriales</taxon>
        <taxon>Flavobacteriaceae</taxon>
        <taxon>Leeuwenhoekiella</taxon>
    </lineage>
</organism>
<reference evidence="2 3" key="1">
    <citation type="submission" date="2017-08" db="EMBL/GenBank/DDBJ databases">
        <title>The whole genome shortgun sequences of strain Leeuwenhoekiella nanhaiensis G18 from the South China Sea.</title>
        <authorList>
            <person name="Liu Q."/>
        </authorList>
    </citation>
    <scope>NUCLEOTIDE SEQUENCE [LARGE SCALE GENOMIC DNA]</scope>
    <source>
        <strain evidence="2 3">G18</strain>
    </source>
</reference>
<feature type="coiled-coil region" evidence="1">
    <location>
        <begin position="32"/>
        <end position="167"/>
    </location>
</feature>
<dbReference type="AlphaFoldDB" id="A0A2G1VVP7"/>
<evidence type="ECO:0000313" key="2">
    <source>
        <dbReference type="EMBL" id="PHQ30858.1"/>
    </source>
</evidence>
<comment type="caution">
    <text evidence="2">The sequence shown here is derived from an EMBL/GenBank/DDBJ whole genome shotgun (WGS) entry which is preliminary data.</text>
</comment>
<evidence type="ECO:0000256" key="1">
    <source>
        <dbReference type="SAM" id="Coils"/>
    </source>
</evidence>
<accession>A0A2G1VVP7</accession>
<keyword evidence="1" id="KW-0175">Coiled coil</keyword>
<evidence type="ECO:0000313" key="3">
    <source>
        <dbReference type="Proteomes" id="UP000229433"/>
    </source>
</evidence>
<sequence>MSTTRNTNALKILIGILFLLLLGLGAYTYKFYNELTANKTALSEEKAILRDELNDLLINYNTELETNQVLTSELQEARNRIQNLLLRLESAESSQATLQNYRRELSILRQERDALRKKTDSLMRENALLASQKSDVEAAFDQTVVQRDSLEQQNRALQDDLAKGAQLSVSKFKAEGVIMRRSGKTVPNDRVSRIDKMEICYTVNANALAKPGAHDFYIQVIDPRNNVIGEHVSLEFGENILIYSAYQEINYANQEINSCVYINPAREEFLPGIYRINLFENDRLLSNSVLELE</sequence>
<dbReference type="RefSeq" id="WP_099644397.1">
    <property type="nucleotide sequence ID" value="NZ_KZ319287.1"/>
</dbReference>
<evidence type="ECO:0008006" key="4">
    <source>
        <dbReference type="Google" id="ProtNLM"/>
    </source>
</evidence>
<protein>
    <recommendedName>
        <fullName evidence="4">Chromosome partitioning protein ParA</fullName>
    </recommendedName>
</protein>
<proteinExistence type="predicted"/>
<dbReference type="EMBL" id="NQXA01000001">
    <property type="protein sequence ID" value="PHQ30858.1"/>
    <property type="molecule type" value="Genomic_DNA"/>
</dbReference>
<dbReference type="OrthoDB" id="1115172at2"/>
<keyword evidence="3" id="KW-1185">Reference proteome</keyword>
<dbReference type="Proteomes" id="UP000229433">
    <property type="component" value="Unassembled WGS sequence"/>
</dbReference>
<name>A0A2G1VVP7_9FLAO</name>